<feature type="chain" id="PRO_5046430407" evidence="1">
    <location>
        <begin position="25"/>
        <end position="615"/>
    </location>
</feature>
<sequence>MPIKTNISLVAFTLSALLALPSYAVPSLNDSHNITSTSIAAQSESEKANALFETIFMENIMASPIAQTYMGIKQDYDKWDDIGDEADARELARTKKQLAEVNQLDASKLDPQTRLSLTLLTQNLNNDIKDYQWRYHNYPVNQMHGGHSMIASFLINQHQITDVSDAKAYISRLNGVPKRLSQLQQALEVRANKGIIAPKFVFGYVISDSQNIIKGAPFDKGEDSALLADFRKKVNALSISEAEKAQLIADVEKALVSQVEPAYKTLIAYIKTLEAKADTRDGVWKLPDGEAFYNNALARTTTTHMTADEIHQLGLAEVERIHNEMRAIMKKVNFNGTLQEFFTFMRDDPQFYYPNTAEGKAAYLADATKLIDNMRSRLDEVFKVKPKAAMIVKQVEAFREKSAGKAFYEQPAPDGSRPGSYYANLYDMKAMPKYQMEALAYHEGIPGHHMQIAISQELKDIPKFRKFGGYTAYIEGWGLYSESFPKEMGLYADPYSDFGRLAMELWRACRLVVDTGIHAKQWTREQGIAYYVDNTPNAKSDAKKMVERHIVMPSQATAYKVGMIKLLELRHKAEKQLGDKFDIRDFHTLVLANGALPLDVLEEQVDQWIASVNKT</sequence>
<accession>A0ABT6U9E3</accession>
<protein>
    <submittedName>
        <fullName evidence="2">DUF885 domain-containing protein</fullName>
    </submittedName>
</protein>
<organism evidence="2 3">
    <name type="scientific">Shewanella xiamenensis</name>
    <dbReference type="NCBI Taxonomy" id="332186"/>
    <lineage>
        <taxon>Bacteria</taxon>
        <taxon>Pseudomonadati</taxon>
        <taxon>Pseudomonadota</taxon>
        <taxon>Gammaproteobacteria</taxon>
        <taxon>Alteromonadales</taxon>
        <taxon>Shewanellaceae</taxon>
        <taxon>Shewanella</taxon>
    </lineage>
</organism>
<dbReference type="EMBL" id="JAOTLW010000005">
    <property type="protein sequence ID" value="MDI5831083.1"/>
    <property type="molecule type" value="Genomic_DNA"/>
</dbReference>
<dbReference type="InterPro" id="IPR010281">
    <property type="entry name" value="DUF885"/>
</dbReference>
<comment type="caution">
    <text evidence="2">The sequence shown here is derived from an EMBL/GenBank/DDBJ whole genome shotgun (WGS) entry which is preliminary data.</text>
</comment>
<dbReference type="Pfam" id="PF05960">
    <property type="entry name" value="DUF885"/>
    <property type="match status" value="1"/>
</dbReference>
<keyword evidence="3" id="KW-1185">Reference proteome</keyword>
<evidence type="ECO:0000313" key="3">
    <source>
        <dbReference type="Proteomes" id="UP001159075"/>
    </source>
</evidence>
<dbReference type="RefSeq" id="WP_282679150.1">
    <property type="nucleotide sequence ID" value="NZ_JAOTLW010000005.1"/>
</dbReference>
<dbReference type="PANTHER" id="PTHR33361:SF16">
    <property type="entry name" value="DUF885 DOMAIN-CONTAINING PROTEIN"/>
    <property type="match status" value="1"/>
</dbReference>
<feature type="signal peptide" evidence="1">
    <location>
        <begin position="1"/>
        <end position="24"/>
    </location>
</feature>
<dbReference type="PANTHER" id="PTHR33361">
    <property type="entry name" value="GLR0591 PROTEIN"/>
    <property type="match status" value="1"/>
</dbReference>
<evidence type="ECO:0000256" key="1">
    <source>
        <dbReference type="SAM" id="SignalP"/>
    </source>
</evidence>
<evidence type="ECO:0000313" key="2">
    <source>
        <dbReference type="EMBL" id="MDI5831083.1"/>
    </source>
</evidence>
<name>A0ABT6U9E3_9GAMM</name>
<gene>
    <name evidence="2" type="ORF">ODY93_05865</name>
</gene>
<dbReference type="Proteomes" id="UP001159075">
    <property type="component" value="Unassembled WGS sequence"/>
</dbReference>
<proteinExistence type="predicted"/>
<reference evidence="2 3" key="1">
    <citation type="submission" date="2022-09" db="EMBL/GenBank/DDBJ databases">
        <title>The outer-membrane cytochrome OmcA is essential for infection of Shewanella oneidensis by a zebrafish-associated bacteriophage.</title>
        <authorList>
            <person name="Grenfell A.W."/>
            <person name="Intile P."/>
            <person name="Mcfarlane J."/>
            <person name="Leung D."/>
            <person name="Abdalla K."/>
            <person name="Wold M."/>
            <person name="Kees E."/>
            <person name="Gralnick J."/>
        </authorList>
    </citation>
    <scope>NUCLEOTIDE SEQUENCE [LARGE SCALE GENOMIC DNA]</scope>
    <source>
        <strain evidence="2 3">NF-5</strain>
    </source>
</reference>
<keyword evidence="1" id="KW-0732">Signal</keyword>